<feature type="domain" description="Pyrrolo-quinoline quinone repeat" evidence="1">
    <location>
        <begin position="135"/>
        <end position="340"/>
    </location>
</feature>
<dbReference type="OrthoDB" id="244732at2"/>
<reference evidence="2 3" key="1">
    <citation type="submission" date="2019-02" db="EMBL/GenBank/DDBJ databases">
        <title>Deep-cultivation of Planctomycetes and their phenomic and genomic characterization uncovers novel biology.</title>
        <authorList>
            <person name="Wiegand S."/>
            <person name="Jogler M."/>
            <person name="Boedeker C."/>
            <person name="Pinto D."/>
            <person name="Vollmers J."/>
            <person name="Rivas-Marin E."/>
            <person name="Kohn T."/>
            <person name="Peeters S.H."/>
            <person name="Heuer A."/>
            <person name="Rast P."/>
            <person name="Oberbeckmann S."/>
            <person name="Bunk B."/>
            <person name="Jeske O."/>
            <person name="Meyerdierks A."/>
            <person name="Storesund J.E."/>
            <person name="Kallscheuer N."/>
            <person name="Luecker S."/>
            <person name="Lage O.M."/>
            <person name="Pohl T."/>
            <person name="Merkel B.J."/>
            <person name="Hornburger P."/>
            <person name="Mueller R.-W."/>
            <person name="Bruemmer F."/>
            <person name="Labrenz M."/>
            <person name="Spormann A.M."/>
            <person name="Op Den Camp H."/>
            <person name="Overmann J."/>
            <person name="Amann R."/>
            <person name="Jetten M.S.M."/>
            <person name="Mascher T."/>
            <person name="Medema M.H."/>
            <person name="Devos D.P."/>
            <person name="Kaster A.-K."/>
            <person name="Ovreas L."/>
            <person name="Rohde M."/>
            <person name="Galperin M.Y."/>
            <person name="Jogler C."/>
        </authorList>
    </citation>
    <scope>NUCLEOTIDE SEQUENCE [LARGE SCALE GENOMIC DNA]</scope>
    <source>
        <strain evidence="2 3">Pla52n</strain>
    </source>
</reference>
<dbReference type="EMBL" id="SJPN01000008">
    <property type="protein sequence ID" value="TWT93948.1"/>
    <property type="molecule type" value="Genomic_DNA"/>
</dbReference>
<organism evidence="2 3">
    <name type="scientific">Stieleria varia</name>
    <dbReference type="NCBI Taxonomy" id="2528005"/>
    <lineage>
        <taxon>Bacteria</taxon>
        <taxon>Pseudomonadati</taxon>
        <taxon>Planctomycetota</taxon>
        <taxon>Planctomycetia</taxon>
        <taxon>Pirellulales</taxon>
        <taxon>Pirellulaceae</taxon>
        <taxon>Stieleria</taxon>
    </lineage>
</organism>
<dbReference type="Pfam" id="PF13360">
    <property type="entry name" value="PQQ_2"/>
    <property type="match status" value="1"/>
</dbReference>
<evidence type="ECO:0000313" key="2">
    <source>
        <dbReference type="EMBL" id="TWT93948.1"/>
    </source>
</evidence>
<proteinExistence type="predicted"/>
<dbReference type="InterPro" id="IPR011047">
    <property type="entry name" value="Quinoprotein_ADH-like_sf"/>
</dbReference>
<evidence type="ECO:0000313" key="3">
    <source>
        <dbReference type="Proteomes" id="UP000320176"/>
    </source>
</evidence>
<dbReference type="InterPro" id="IPR002372">
    <property type="entry name" value="PQQ_rpt_dom"/>
</dbReference>
<dbReference type="SMART" id="SM00564">
    <property type="entry name" value="PQQ"/>
    <property type="match status" value="4"/>
</dbReference>
<dbReference type="InterPro" id="IPR018391">
    <property type="entry name" value="PQQ_b-propeller_rpt"/>
</dbReference>
<dbReference type="InterPro" id="IPR015943">
    <property type="entry name" value="WD40/YVTN_repeat-like_dom_sf"/>
</dbReference>
<protein>
    <submittedName>
        <fullName evidence="2">Outer membrane biogenesis protein BamB</fullName>
    </submittedName>
</protein>
<dbReference type="Proteomes" id="UP000320176">
    <property type="component" value="Unassembled WGS sequence"/>
</dbReference>
<comment type="caution">
    <text evidence="2">The sequence shown here is derived from an EMBL/GenBank/DDBJ whole genome shotgun (WGS) entry which is preliminary data.</text>
</comment>
<accession>A0A5C6A3V5</accession>
<name>A0A5C6A3V5_9BACT</name>
<dbReference type="AlphaFoldDB" id="A0A5C6A3V5"/>
<sequence>MVALVGCKKKNPVTEIAAGQSGISVVETDLTDLADGWHQWRGFSGDGVAPDGEIPVTWDPASDFKWTAKIPGRGHGSPIVVGDLVVVATAVKSDDQFRMLAFDRESGQAKFDTVIHRGGFPNPNDIHPKATYANSTVAGDGKYFYLATFNNERVYVTAVDTVGEIVWQNEIGRFVSKFGYAPSPVLYKSLLIVAADNGGGGYLVGIDRISGEIAWRIARGNVDTYSSPVIANIGGRDELIITGGDQMVGYSPESGEVLWQTPCISEATCGTAVVSGNKIFASGGYPDKETVCISEGKKVWSNRTKVYEPSLVTDGVHVFAVSDDGIAYCWRAEDGQEMWKKRLGGNFSSSPLLCNGNIYVADLSGNCYVFAAKGDGYEQIAKNRLRDDCYASPAVASGRLYFRVGLGSGDSRQEELICIGEAQTNADE</sequence>
<evidence type="ECO:0000259" key="1">
    <source>
        <dbReference type="Pfam" id="PF13360"/>
    </source>
</evidence>
<dbReference type="PANTHER" id="PTHR34512">
    <property type="entry name" value="CELL SURFACE PROTEIN"/>
    <property type="match status" value="1"/>
</dbReference>
<dbReference type="PANTHER" id="PTHR34512:SF30">
    <property type="entry name" value="OUTER MEMBRANE PROTEIN ASSEMBLY FACTOR BAMB"/>
    <property type="match status" value="1"/>
</dbReference>
<keyword evidence="3" id="KW-1185">Reference proteome</keyword>
<dbReference type="Gene3D" id="2.130.10.10">
    <property type="entry name" value="YVTN repeat-like/Quinoprotein amine dehydrogenase"/>
    <property type="match status" value="1"/>
</dbReference>
<gene>
    <name evidence="2" type="ORF">Pla52n_57760</name>
</gene>
<dbReference type="SUPFAM" id="SSF50998">
    <property type="entry name" value="Quinoprotein alcohol dehydrogenase-like"/>
    <property type="match status" value="1"/>
</dbReference>